<evidence type="ECO:0000313" key="2">
    <source>
        <dbReference type="EMBL" id="VAW74318.1"/>
    </source>
</evidence>
<feature type="compositionally biased region" description="Polar residues" evidence="1">
    <location>
        <begin position="1"/>
        <end position="13"/>
    </location>
</feature>
<reference evidence="2" key="1">
    <citation type="submission" date="2018-06" db="EMBL/GenBank/DDBJ databases">
        <authorList>
            <person name="Zhirakovskaya E."/>
        </authorList>
    </citation>
    <scope>NUCLEOTIDE SEQUENCE</scope>
</reference>
<organism evidence="2">
    <name type="scientific">hydrothermal vent metagenome</name>
    <dbReference type="NCBI Taxonomy" id="652676"/>
    <lineage>
        <taxon>unclassified sequences</taxon>
        <taxon>metagenomes</taxon>
        <taxon>ecological metagenomes</taxon>
    </lineage>
</organism>
<accession>A0A3B0Y100</accession>
<protein>
    <submittedName>
        <fullName evidence="2">Uncharacterized protein</fullName>
    </submittedName>
</protein>
<name>A0A3B0Y100_9ZZZZ</name>
<gene>
    <name evidence="2" type="ORF">MNBD_GAMMA12-109</name>
</gene>
<feature type="region of interest" description="Disordered" evidence="1">
    <location>
        <begin position="1"/>
        <end position="23"/>
    </location>
</feature>
<sequence length="72" mass="8190">MIISTTDPITMNHISDPDNHPSIIEGKGTTAIRIYFESEDTRQIWLELCGETNQKISKESLKKSIKESIKDL</sequence>
<proteinExistence type="predicted"/>
<evidence type="ECO:0000256" key="1">
    <source>
        <dbReference type="SAM" id="MobiDB-lite"/>
    </source>
</evidence>
<dbReference type="EMBL" id="UOFL01000058">
    <property type="protein sequence ID" value="VAW74318.1"/>
    <property type="molecule type" value="Genomic_DNA"/>
</dbReference>
<dbReference type="AlphaFoldDB" id="A0A3B0Y100"/>